<proteinExistence type="predicted"/>
<dbReference type="Pfam" id="PF18780">
    <property type="entry name" value="HNH_repeat"/>
    <property type="match status" value="3"/>
</dbReference>
<dbReference type="AlphaFoldDB" id="A0A830F5R3"/>
<dbReference type="RefSeq" id="WP_188979328.1">
    <property type="nucleotide sequence ID" value="NZ_BMPG01000003.1"/>
</dbReference>
<feature type="compositionally biased region" description="Low complexity" evidence="1">
    <location>
        <begin position="673"/>
        <end position="682"/>
    </location>
</feature>
<protein>
    <submittedName>
        <fullName evidence="2">Uncharacterized protein</fullName>
    </submittedName>
</protein>
<feature type="compositionally biased region" description="Acidic residues" evidence="1">
    <location>
        <begin position="459"/>
        <end position="473"/>
    </location>
</feature>
<dbReference type="OrthoDB" id="11472at2157"/>
<feature type="compositionally biased region" description="Acidic residues" evidence="1">
    <location>
        <begin position="621"/>
        <end position="639"/>
    </location>
</feature>
<organism evidence="2 3">
    <name type="scientific">Halocalculus aciditolerans</name>
    <dbReference type="NCBI Taxonomy" id="1383812"/>
    <lineage>
        <taxon>Archaea</taxon>
        <taxon>Methanobacteriati</taxon>
        <taxon>Methanobacteriota</taxon>
        <taxon>Stenosarchaea group</taxon>
        <taxon>Halobacteria</taxon>
        <taxon>Halobacteriales</taxon>
        <taxon>Halobacteriaceae</taxon>
        <taxon>Halocalculus</taxon>
    </lineage>
</organism>
<feature type="region of interest" description="Disordered" evidence="1">
    <location>
        <begin position="408"/>
        <end position="473"/>
    </location>
</feature>
<feature type="compositionally biased region" description="Low complexity" evidence="1">
    <location>
        <begin position="598"/>
        <end position="614"/>
    </location>
</feature>
<reference evidence="2" key="2">
    <citation type="submission" date="2020-09" db="EMBL/GenBank/DDBJ databases">
        <authorList>
            <person name="Sun Q."/>
            <person name="Ohkuma M."/>
        </authorList>
    </citation>
    <scope>NUCLEOTIDE SEQUENCE</scope>
    <source>
        <strain evidence="2">JCM 19596</strain>
    </source>
</reference>
<name>A0A830F5R3_9EURY</name>
<dbReference type="Proteomes" id="UP000607197">
    <property type="component" value="Unassembled WGS sequence"/>
</dbReference>
<evidence type="ECO:0000256" key="1">
    <source>
        <dbReference type="SAM" id="MobiDB-lite"/>
    </source>
</evidence>
<dbReference type="EMBL" id="BMPG01000003">
    <property type="protein sequence ID" value="GGL65774.1"/>
    <property type="molecule type" value="Genomic_DNA"/>
</dbReference>
<keyword evidence="3" id="KW-1185">Reference proteome</keyword>
<feature type="compositionally biased region" description="Acidic residues" evidence="1">
    <location>
        <begin position="683"/>
        <end position="702"/>
    </location>
</feature>
<dbReference type="InterPro" id="IPR041025">
    <property type="entry name" value="HNH_repeat"/>
</dbReference>
<comment type="caution">
    <text evidence="2">The sequence shown here is derived from an EMBL/GenBank/DDBJ whole genome shotgun (WGS) entry which is preliminary data.</text>
</comment>
<feature type="region of interest" description="Disordered" evidence="1">
    <location>
        <begin position="581"/>
        <end position="708"/>
    </location>
</feature>
<reference evidence="2" key="1">
    <citation type="journal article" date="2014" name="Int. J. Syst. Evol. Microbiol.">
        <title>Complete genome sequence of Corynebacterium casei LMG S-19264T (=DSM 44701T), isolated from a smear-ripened cheese.</title>
        <authorList>
            <consortium name="US DOE Joint Genome Institute (JGI-PGF)"/>
            <person name="Walter F."/>
            <person name="Albersmeier A."/>
            <person name="Kalinowski J."/>
            <person name="Ruckert C."/>
        </authorList>
    </citation>
    <scope>NUCLEOTIDE SEQUENCE</scope>
    <source>
        <strain evidence="2">JCM 19596</strain>
    </source>
</reference>
<gene>
    <name evidence="2" type="ORF">GCM10009039_24590</name>
</gene>
<evidence type="ECO:0000313" key="2">
    <source>
        <dbReference type="EMBL" id="GGL65774.1"/>
    </source>
</evidence>
<accession>A0A830F5R3</accession>
<sequence length="813" mass="87951">MNLLSTYMRSRGDYSPSLLNRTGPGGVRADAGLCDRPLHEYLDEDELPHYVLEASSAPAIERAGERVEHTTGNYATFVVATDDRVLCVAGGPDGDAVITIPYSELTAVDAETRRKMVSKTAEVTVRGEHASITFETDQRNTVPAVRAYVGEQIAEHYLDEAFEQREASRERREERDLERAEVDLTDASYAVTQVLELAPNGSAVRERAEELSADLEADAHRLSRAKAAAEHLEETDAALDKVHEAVRAGEYESIPAFHDEAEAALEDAMDKLDPADAFTKTVASERETLREQQAQLVGVDDFEGLLGTLEDAREAHDRYEVAMDDGDLDAALDALQGARDHYAEYVNMLPQAAEPTDEGCVRCDDRPAAFDIETPDGHESVCLPCTAFGDDGALPRGEEITQRLAALPDVDALPEAMPDEPADAERPTEAEEPAVDAESASTVESEPAVDAERGGEAESSSEPDAVEESPWSEEEAAMLDELRDLQDGRGELLRAHDLRDQGAYSAQDYIATFGSWDDALAAADVDKEARLLGELQRVTDALGHLPSKLEMSRHGQYSANMYERFFGEWDAARDRLNEWHTARTSADEPSAEEESTAEPEPTAEPATDAEPTSASAAEPTTEVEIETAEPESAEISVEEEPVHPEPSGARPSTDAPAEDSVPIDVADEPDPVSDGGTTAATAEETDAASESETADAEADDGEDAAKRERMIDELRALKEEKAAVPSRDDVVVGGSESLLSYEVVFGSLEDALDEAGIDRGELFADDIASVGEELGTLPSRQQFARYGEHGISQVVEFFGSWDEALDAAFGESN</sequence>
<evidence type="ECO:0000313" key="3">
    <source>
        <dbReference type="Proteomes" id="UP000607197"/>
    </source>
</evidence>